<keyword evidence="3" id="KW-1185">Reference proteome</keyword>
<dbReference type="PANTHER" id="PTHR30007">
    <property type="entry name" value="PHP DOMAIN PROTEIN"/>
    <property type="match status" value="1"/>
</dbReference>
<evidence type="ECO:0000313" key="2">
    <source>
        <dbReference type="EMBL" id="MEL5996774.1"/>
    </source>
</evidence>
<dbReference type="RefSeq" id="WP_342301400.1">
    <property type="nucleotide sequence ID" value="NZ_JBCEVZ010000096.1"/>
</dbReference>
<accession>A0ABU9M144</accession>
<dbReference type="Pfam" id="PF01609">
    <property type="entry name" value="DDE_Tnp_1"/>
    <property type="match status" value="1"/>
</dbReference>
<protein>
    <submittedName>
        <fullName evidence="2">Transposase</fullName>
    </submittedName>
</protein>
<dbReference type="Proteomes" id="UP001479606">
    <property type="component" value="Unassembled WGS sequence"/>
</dbReference>
<proteinExistence type="predicted"/>
<reference evidence="2 3" key="1">
    <citation type="journal article" date="2018" name="Arch. Microbiol.">
        <title>Hymenobacter segetis sp. nov., isolated from soil.</title>
        <authorList>
            <person name="Ten L.N."/>
            <person name="Lim S.J."/>
            <person name="Kim B.O."/>
            <person name="Kang I.K."/>
            <person name="Jung H.Y."/>
        </authorList>
    </citation>
    <scope>NUCLEOTIDE SEQUENCE [LARGE SCALE GENOMIC DNA]</scope>
    <source>
        <strain evidence="2 3">S7-3-11</strain>
    </source>
</reference>
<sequence length="212" mass="23323">MRLSRCPRRLAALTHGVLLFTKWTADGTWARVSGGLTIEAHEREKKSAQPTVAILDSQSVKNTTPSTARVGDDAGKHIKGRKRFFLVDTTVHLLVGWVVVAACHAGATTARLWDVLPAGNELLDRLQTVFVDGGFDHRFRLHLARHGVPAQVPSDIVADNGRFFIHANAGSSSAASAWAAANRRLAKDYERKTTHANAWLYLANIRRLSKRT</sequence>
<dbReference type="PANTHER" id="PTHR30007:SF0">
    <property type="entry name" value="TRANSPOSASE"/>
    <property type="match status" value="1"/>
</dbReference>
<comment type="caution">
    <text evidence="2">The sequence shown here is derived from an EMBL/GenBank/DDBJ whole genome shotgun (WGS) entry which is preliminary data.</text>
</comment>
<dbReference type="EMBL" id="JBCEVZ010000096">
    <property type="protein sequence ID" value="MEL5996774.1"/>
    <property type="molecule type" value="Genomic_DNA"/>
</dbReference>
<gene>
    <name evidence="2" type="ORF">AAFH49_21365</name>
</gene>
<organism evidence="2 3">
    <name type="scientific">Hymenobacter segetis</name>
    <dbReference type="NCBI Taxonomy" id="2025509"/>
    <lineage>
        <taxon>Bacteria</taxon>
        <taxon>Pseudomonadati</taxon>
        <taxon>Bacteroidota</taxon>
        <taxon>Cytophagia</taxon>
        <taxon>Cytophagales</taxon>
        <taxon>Hymenobacteraceae</taxon>
        <taxon>Hymenobacter</taxon>
    </lineage>
</organism>
<evidence type="ECO:0000259" key="1">
    <source>
        <dbReference type="Pfam" id="PF01609"/>
    </source>
</evidence>
<feature type="domain" description="Transposase IS4-like" evidence="1">
    <location>
        <begin position="49"/>
        <end position="149"/>
    </location>
</feature>
<name>A0ABU9M144_9BACT</name>
<evidence type="ECO:0000313" key="3">
    <source>
        <dbReference type="Proteomes" id="UP001479606"/>
    </source>
</evidence>
<dbReference type="InterPro" id="IPR002559">
    <property type="entry name" value="Transposase_11"/>
</dbReference>